<accession>A0A345ZS53</accession>
<dbReference type="Proteomes" id="UP000254889">
    <property type="component" value="Chromosome"/>
</dbReference>
<dbReference type="GO" id="GO:0051287">
    <property type="term" value="F:NAD binding"/>
    <property type="evidence" value="ECO:0007669"/>
    <property type="project" value="InterPro"/>
</dbReference>
<dbReference type="Pfam" id="PF00389">
    <property type="entry name" value="2-Hacid_dh"/>
    <property type="match status" value="1"/>
</dbReference>
<sequence>MPIMVMDRGLHIDAGEVRKAFPQETVRDARDAAEALGVCADCEVLVAMAHDVTDELVGAMPRLKYICAMSAGTDRLDTLKNLKADVRITSGRGIHGPQMSELAFLGMIALSREFPRMQQNQRARRWERWPQKLLFGKTVLLVGIGPIAEELALRCEAFGLRVLGVSDARKEAPHFAALYPRSRLKEAAALADFMIVLVPLSDKTRHMIDAEVLAAMKPTGIIVNLARGPVIDEQALIKALQEKRIGGAALDVFETEPPVEDNPLWDMPNVIITPRIGGMSDVYAQQVLPLVVHNLRCFLDGRPSEMKNILRG</sequence>
<protein>
    <submittedName>
        <fullName evidence="5">D-2-hydroxyacid dehydrogenase</fullName>
    </submittedName>
</protein>
<organism evidence="5 6">
    <name type="scientific">Pseudolabrys taiwanensis</name>
    <dbReference type="NCBI Taxonomy" id="331696"/>
    <lineage>
        <taxon>Bacteria</taxon>
        <taxon>Pseudomonadati</taxon>
        <taxon>Pseudomonadota</taxon>
        <taxon>Alphaproteobacteria</taxon>
        <taxon>Hyphomicrobiales</taxon>
        <taxon>Xanthobacteraceae</taxon>
        <taxon>Pseudolabrys</taxon>
    </lineage>
</organism>
<dbReference type="PANTHER" id="PTHR10996:SF283">
    <property type="entry name" value="GLYOXYLATE_HYDROXYPYRUVATE REDUCTASE B"/>
    <property type="match status" value="1"/>
</dbReference>
<comment type="similarity">
    <text evidence="2">Belongs to the D-isomer specific 2-hydroxyacid dehydrogenase family.</text>
</comment>
<feature type="domain" description="D-isomer specific 2-hydroxyacid dehydrogenase NAD-binding" evidence="4">
    <location>
        <begin position="107"/>
        <end position="277"/>
    </location>
</feature>
<name>A0A345ZS53_9HYPH</name>
<evidence type="ECO:0000259" key="4">
    <source>
        <dbReference type="Pfam" id="PF02826"/>
    </source>
</evidence>
<dbReference type="SUPFAM" id="SSF52283">
    <property type="entry name" value="Formate/glycerate dehydrogenase catalytic domain-like"/>
    <property type="match status" value="1"/>
</dbReference>
<evidence type="ECO:0000259" key="3">
    <source>
        <dbReference type="Pfam" id="PF00389"/>
    </source>
</evidence>
<dbReference type="InterPro" id="IPR050223">
    <property type="entry name" value="D-isomer_2-hydroxyacid_DH"/>
</dbReference>
<dbReference type="InterPro" id="IPR006140">
    <property type="entry name" value="D-isomer_DH_NAD-bd"/>
</dbReference>
<dbReference type="SUPFAM" id="SSF51735">
    <property type="entry name" value="NAD(P)-binding Rossmann-fold domains"/>
    <property type="match status" value="1"/>
</dbReference>
<dbReference type="GO" id="GO:0030267">
    <property type="term" value="F:glyoxylate reductase (NADPH) activity"/>
    <property type="evidence" value="ECO:0007669"/>
    <property type="project" value="TreeGrafter"/>
</dbReference>
<dbReference type="CDD" id="cd05300">
    <property type="entry name" value="2-Hacid_dh_1"/>
    <property type="match status" value="1"/>
</dbReference>
<dbReference type="InterPro" id="IPR006139">
    <property type="entry name" value="D-isomer_2_OHA_DH_cat_dom"/>
</dbReference>
<dbReference type="PANTHER" id="PTHR10996">
    <property type="entry name" value="2-HYDROXYACID DEHYDROGENASE-RELATED"/>
    <property type="match status" value="1"/>
</dbReference>
<dbReference type="PROSITE" id="PS00671">
    <property type="entry name" value="D_2_HYDROXYACID_DH_3"/>
    <property type="match status" value="1"/>
</dbReference>
<proteinExistence type="inferred from homology"/>
<dbReference type="EMBL" id="CP031417">
    <property type="protein sequence ID" value="AXK79750.1"/>
    <property type="molecule type" value="Genomic_DNA"/>
</dbReference>
<gene>
    <name evidence="5" type="ORF">DW352_03980</name>
</gene>
<evidence type="ECO:0000313" key="5">
    <source>
        <dbReference type="EMBL" id="AXK79750.1"/>
    </source>
</evidence>
<dbReference type="KEGG" id="ptaw:DW352_03980"/>
<dbReference type="AlphaFoldDB" id="A0A345ZS53"/>
<keyword evidence="1 2" id="KW-0560">Oxidoreductase</keyword>
<dbReference type="GO" id="GO:0005829">
    <property type="term" value="C:cytosol"/>
    <property type="evidence" value="ECO:0007669"/>
    <property type="project" value="TreeGrafter"/>
</dbReference>
<evidence type="ECO:0000256" key="1">
    <source>
        <dbReference type="ARBA" id="ARBA00023002"/>
    </source>
</evidence>
<dbReference type="Gene3D" id="3.40.50.720">
    <property type="entry name" value="NAD(P)-binding Rossmann-like Domain"/>
    <property type="match status" value="2"/>
</dbReference>
<dbReference type="GO" id="GO:0016618">
    <property type="term" value="F:hydroxypyruvate reductase [NAD(P)H] activity"/>
    <property type="evidence" value="ECO:0007669"/>
    <property type="project" value="TreeGrafter"/>
</dbReference>
<evidence type="ECO:0000313" key="6">
    <source>
        <dbReference type="Proteomes" id="UP000254889"/>
    </source>
</evidence>
<dbReference type="InterPro" id="IPR036291">
    <property type="entry name" value="NAD(P)-bd_dom_sf"/>
</dbReference>
<feature type="domain" description="D-isomer specific 2-hydroxyacid dehydrogenase catalytic" evidence="3">
    <location>
        <begin position="23"/>
        <end position="302"/>
    </location>
</feature>
<dbReference type="RefSeq" id="WP_115688746.1">
    <property type="nucleotide sequence ID" value="NZ_CP031417.1"/>
</dbReference>
<reference evidence="5 6" key="1">
    <citation type="submission" date="2018-07" db="EMBL/GenBank/DDBJ databases">
        <authorList>
            <person name="Quirk P.G."/>
            <person name="Krulwich T.A."/>
        </authorList>
    </citation>
    <scope>NUCLEOTIDE SEQUENCE [LARGE SCALE GENOMIC DNA]</scope>
    <source>
        <strain evidence="5 6">CC-BB4</strain>
    </source>
</reference>
<dbReference type="InterPro" id="IPR029753">
    <property type="entry name" value="D-isomer_DH_CS"/>
</dbReference>
<evidence type="ECO:0000256" key="2">
    <source>
        <dbReference type="RuleBase" id="RU003719"/>
    </source>
</evidence>
<dbReference type="Pfam" id="PF02826">
    <property type="entry name" value="2-Hacid_dh_C"/>
    <property type="match status" value="1"/>
</dbReference>
<dbReference type="OrthoDB" id="9793626at2"/>
<keyword evidence="6" id="KW-1185">Reference proteome</keyword>